<dbReference type="InterPro" id="IPR000727">
    <property type="entry name" value="T_SNARE_dom"/>
</dbReference>
<dbReference type="InterPro" id="IPR036871">
    <property type="entry name" value="PX_dom_sf"/>
</dbReference>
<dbReference type="GO" id="GO:0097576">
    <property type="term" value="P:vacuole fusion"/>
    <property type="evidence" value="ECO:0007669"/>
    <property type="project" value="UniProtKB-ARBA"/>
</dbReference>
<keyword evidence="3" id="KW-0926">Vacuole</keyword>
<evidence type="ECO:0000259" key="7">
    <source>
        <dbReference type="PROSITE" id="PS50192"/>
    </source>
</evidence>
<dbReference type="PROSITE" id="PS50195">
    <property type="entry name" value="PX"/>
    <property type="match status" value="1"/>
</dbReference>
<feature type="region of interest" description="Disordered" evidence="6">
    <location>
        <begin position="1"/>
        <end position="21"/>
    </location>
</feature>
<dbReference type="GO" id="GO:0035091">
    <property type="term" value="F:phosphatidylinositol binding"/>
    <property type="evidence" value="ECO:0007669"/>
    <property type="project" value="InterPro"/>
</dbReference>
<sequence>MATNIQSIHIHTAATHSDPAPHTEYEIQVQAAVRAWAIWHRYSDFVDLHVELGNPPFPLPPKHSLSLSFRRHINDQKLIEERRAGLEAYLRAILAAKDSQWRNHRAFLDFLQVPSPAQAASRPQDTFTSASWLEEQGALQALVRDIRADLYKRDSLSSAGDISASHSSNVEAKKKLAALVSRVGSLAKGIETLAKTGISGGELTRRGDMVSRLQDDCAKLGETVVAARSSNVRQRTLLTNNDPTPTADRLALLGATEPPITRVFGSRPRTPQETQQTRPLDDRGVLQYQQLQVDQQDAQLVQLSAILQRQKQLGVVIGNEIEDQNRMLDDLASDVDRTGSKLGKARKQLGRLDGK</sequence>
<dbReference type="Gene3D" id="3.30.1520.10">
    <property type="entry name" value="Phox-like domain"/>
    <property type="match status" value="1"/>
</dbReference>
<reference evidence="9 10" key="1">
    <citation type="journal article" date="2016" name="Mol. Biol. Evol.">
        <title>Comparative Genomics of Early-Diverging Mushroom-Forming Fungi Provides Insights into the Origins of Lignocellulose Decay Capabilities.</title>
        <authorList>
            <person name="Nagy L.G."/>
            <person name="Riley R."/>
            <person name="Tritt A."/>
            <person name="Adam C."/>
            <person name="Daum C."/>
            <person name="Floudas D."/>
            <person name="Sun H."/>
            <person name="Yadav J.S."/>
            <person name="Pangilinan J."/>
            <person name="Larsson K.H."/>
            <person name="Matsuura K."/>
            <person name="Barry K."/>
            <person name="Labutti K."/>
            <person name="Kuo R."/>
            <person name="Ohm R.A."/>
            <person name="Bhattacharya S.S."/>
            <person name="Shirouzu T."/>
            <person name="Yoshinaga Y."/>
            <person name="Martin F.M."/>
            <person name="Grigoriev I.V."/>
            <person name="Hibbett D.S."/>
        </authorList>
    </citation>
    <scope>NUCLEOTIDE SEQUENCE [LARGE SCALE GENOMIC DNA]</scope>
    <source>
        <strain evidence="9 10">TUFC12733</strain>
    </source>
</reference>
<evidence type="ECO:0000256" key="1">
    <source>
        <dbReference type="ARBA" id="ARBA00004116"/>
    </source>
</evidence>
<dbReference type="FunFam" id="1.20.5.110:FF:000058">
    <property type="entry name" value="VAM7p Vacuolar SNARE protein"/>
    <property type="match status" value="1"/>
</dbReference>
<dbReference type="PANTHER" id="PTHR19305:SF9">
    <property type="entry name" value="SYNAPTOSOMAL-ASSOCIATED PROTEIN 29"/>
    <property type="match status" value="1"/>
</dbReference>
<protein>
    <submittedName>
        <fullName evidence="9">Syntaxin</fullName>
    </submittedName>
</protein>
<dbReference type="GO" id="GO:0005886">
    <property type="term" value="C:plasma membrane"/>
    <property type="evidence" value="ECO:0007669"/>
    <property type="project" value="TreeGrafter"/>
</dbReference>
<dbReference type="CDD" id="cd15858">
    <property type="entry name" value="SNARE_VAM7"/>
    <property type="match status" value="1"/>
</dbReference>
<dbReference type="PANTHER" id="PTHR19305">
    <property type="entry name" value="SYNAPTOSOMAL ASSOCIATED PROTEIN"/>
    <property type="match status" value="1"/>
</dbReference>
<evidence type="ECO:0000259" key="8">
    <source>
        <dbReference type="PROSITE" id="PS50195"/>
    </source>
</evidence>
<keyword evidence="4" id="KW-0175">Coiled coil</keyword>
<feature type="compositionally biased region" description="Polar residues" evidence="6">
    <location>
        <begin position="269"/>
        <end position="278"/>
    </location>
</feature>
<evidence type="ECO:0000313" key="9">
    <source>
        <dbReference type="EMBL" id="KZP00763.1"/>
    </source>
</evidence>
<name>A0A167RC75_CALVF</name>
<evidence type="ECO:0000256" key="5">
    <source>
        <dbReference type="ARBA" id="ARBA00054927"/>
    </source>
</evidence>
<evidence type="ECO:0000256" key="2">
    <source>
        <dbReference type="ARBA" id="ARBA00009480"/>
    </source>
</evidence>
<comment type="similarity">
    <text evidence="2">Belongs to the SNAP-25 family.</text>
</comment>
<dbReference type="OrthoDB" id="428895at2759"/>
<dbReference type="STRING" id="1330018.A0A167RC75"/>
<proteinExistence type="inferred from homology"/>
<evidence type="ECO:0000313" key="10">
    <source>
        <dbReference type="Proteomes" id="UP000076738"/>
    </source>
</evidence>
<dbReference type="CDD" id="cd06897">
    <property type="entry name" value="PX_SNARE"/>
    <property type="match status" value="1"/>
</dbReference>
<feature type="domain" description="T-SNARE coiled-coil homology" evidence="7">
    <location>
        <begin position="290"/>
        <end position="352"/>
    </location>
</feature>
<accession>A0A167RC75</accession>
<comment type="subcellular location">
    <subcellularLocation>
        <location evidence="1">Vacuole</location>
    </subcellularLocation>
</comment>
<dbReference type="GO" id="GO:0000329">
    <property type="term" value="C:fungal-type vacuole membrane"/>
    <property type="evidence" value="ECO:0007669"/>
    <property type="project" value="UniProtKB-ARBA"/>
</dbReference>
<dbReference type="AlphaFoldDB" id="A0A167RC75"/>
<gene>
    <name evidence="9" type="ORF">CALVIDRAFT_560093</name>
</gene>
<dbReference type="GO" id="GO:0007034">
    <property type="term" value="P:vacuolar transport"/>
    <property type="evidence" value="ECO:0007669"/>
    <property type="project" value="UniProtKB-ARBA"/>
</dbReference>
<evidence type="ECO:0000256" key="6">
    <source>
        <dbReference type="SAM" id="MobiDB-lite"/>
    </source>
</evidence>
<evidence type="ECO:0000256" key="4">
    <source>
        <dbReference type="ARBA" id="ARBA00023054"/>
    </source>
</evidence>
<dbReference type="Pfam" id="PF00787">
    <property type="entry name" value="PX"/>
    <property type="match status" value="1"/>
</dbReference>
<feature type="region of interest" description="Disordered" evidence="6">
    <location>
        <begin position="260"/>
        <end position="281"/>
    </location>
</feature>
<organism evidence="9 10">
    <name type="scientific">Calocera viscosa (strain TUFC12733)</name>
    <dbReference type="NCBI Taxonomy" id="1330018"/>
    <lineage>
        <taxon>Eukaryota</taxon>
        <taxon>Fungi</taxon>
        <taxon>Dikarya</taxon>
        <taxon>Basidiomycota</taxon>
        <taxon>Agaricomycotina</taxon>
        <taxon>Dacrymycetes</taxon>
        <taxon>Dacrymycetales</taxon>
        <taxon>Dacrymycetaceae</taxon>
        <taxon>Calocera</taxon>
    </lineage>
</organism>
<dbReference type="PROSITE" id="PS50192">
    <property type="entry name" value="T_SNARE"/>
    <property type="match status" value="1"/>
</dbReference>
<dbReference type="EMBL" id="KV417268">
    <property type="protein sequence ID" value="KZP00763.1"/>
    <property type="molecule type" value="Genomic_DNA"/>
</dbReference>
<dbReference type="InterPro" id="IPR001683">
    <property type="entry name" value="PX_dom"/>
</dbReference>
<dbReference type="SMART" id="SM00397">
    <property type="entry name" value="t_SNARE"/>
    <property type="match status" value="1"/>
</dbReference>
<dbReference type="SUPFAM" id="SSF58038">
    <property type="entry name" value="SNARE fusion complex"/>
    <property type="match status" value="1"/>
</dbReference>
<dbReference type="SUPFAM" id="SSF64268">
    <property type="entry name" value="PX domain"/>
    <property type="match status" value="1"/>
</dbReference>
<dbReference type="Gene3D" id="1.20.5.110">
    <property type="match status" value="1"/>
</dbReference>
<dbReference type="GO" id="GO:0016192">
    <property type="term" value="P:vesicle-mediated transport"/>
    <property type="evidence" value="ECO:0007669"/>
    <property type="project" value="UniProtKB-ARBA"/>
</dbReference>
<comment type="function">
    <text evidence="5">Essential for proper morphogenesis of the vacuole. May exist as structural reinforcement on the surface of the vacuolar membrane and be required for maintenance against rupture by osmotic pressure.</text>
</comment>
<evidence type="ECO:0000256" key="3">
    <source>
        <dbReference type="ARBA" id="ARBA00022554"/>
    </source>
</evidence>
<feature type="domain" description="PX" evidence="8">
    <location>
        <begin position="3"/>
        <end position="117"/>
    </location>
</feature>
<keyword evidence="10" id="KW-1185">Reference proteome</keyword>
<dbReference type="SMART" id="SM00312">
    <property type="entry name" value="PX"/>
    <property type="match status" value="1"/>
</dbReference>
<dbReference type="Proteomes" id="UP000076738">
    <property type="component" value="Unassembled WGS sequence"/>
</dbReference>